<proteinExistence type="predicted"/>
<dbReference type="Proteomes" id="UP000515291">
    <property type="component" value="Chromosome"/>
</dbReference>
<protein>
    <submittedName>
        <fullName evidence="1">Uncharacterized protein</fullName>
    </submittedName>
</protein>
<dbReference type="RefSeq" id="WP_184516029.1">
    <property type="nucleotide sequence ID" value="NZ_CP050292.1"/>
</dbReference>
<evidence type="ECO:0000313" key="2">
    <source>
        <dbReference type="Proteomes" id="UP000515291"/>
    </source>
</evidence>
<dbReference type="KEGG" id="trb:HB776_05945"/>
<dbReference type="EMBL" id="CP050292">
    <property type="protein sequence ID" value="QND70828.1"/>
    <property type="molecule type" value="Genomic_DNA"/>
</dbReference>
<organism evidence="1 2">
    <name type="scientific">Tardiphaga robiniae</name>
    <dbReference type="NCBI Taxonomy" id="943830"/>
    <lineage>
        <taxon>Bacteria</taxon>
        <taxon>Pseudomonadati</taxon>
        <taxon>Pseudomonadota</taxon>
        <taxon>Alphaproteobacteria</taxon>
        <taxon>Hyphomicrobiales</taxon>
        <taxon>Nitrobacteraceae</taxon>
        <taxon>Tardiphaga</taxon>
    </lineage>
</organism>
<dbReference type="AlphaFoldDB" id="A0A7G6TVP6"/>
<evidence type="ECO:0000313" key="1">
    <source>
        <dbReference type="EMBL" id="QND70828.1"/>
    </source>
</evidence>
<name>A0A7G6TVP6_9BRAD</name>
<accession>A0A7G6TVP6</accession>
<gene>
    <name evidence="1" type="ORF">HB776_05945</name>
</gene>
<sequence>MASTSESSALFSNFRAYYFETPLYEPKKATGQQIKSFLENSLTMDGYCPYCRRSSTFYRATGTTRNFSDTYFEQLEEFREDSLLCARNRSAHVIHVYSLINQGMVQKVGQFPSFADIAIDESKTYSKLLEAEDSAEFHKALGLAAHGVGIGSYVYLRRIFERLIWKRFKEYKDAEGWSEAAFKPLAMKERIELLRNHLPDFLVKNARIYSILSLGVHELSETDCLAFFPVLRQSTVWILEQDKKKQEELAQQRDLEQAIAQFSPERMDGAAK</sequence>
<reference evidence="2" key="1">
    <citation type="journal article" date="2020" name="Mol. Plant Microbe">
        <title>Rhizobial microsymbionts of the narrowly endemic Oxytropis species growing in Kamchatka are characterized by significant genetic diversity and possess a set of genes that are associated with T3SS and T6SS secretion systems and can affect the development of symbiosis.</title>
        <authorList>
            <person name="Safronova V."/>
            <person name="Guro P."/>
            <person name="Sazanova A."/>
            <person name="Kuznetsova I."/>
            <person name="Belimov A."/>
            <person name="Yakubov V."/>
            <person name="Chirak E."/>
            <person name="Afonin A."/>
            <person name="Gogolev Y."/>
            <person name="Andronov E."/>
            <person name="Tikhonovich I."/>
        </authorList>
    </citation>
    <scope>NUCLEOTIDE SEQUENCE [LARGE SCALE GENOMIC DNA]</scope>
    <source>
        <strain evidence="2">581</strain>
    </source>
</reference>